<dbReference type="EMBL" id="NWTC01000061">
    <property type="protein sequence ID" value="PDT43806.1"/>
    <property type="molecule type" value="Genomic_DNA"/>
</dbReference>
<proteinExistence type="predicted"/>
<accession>A0A2A6LNH6</accession>
<keyword evidence="1" id="KW-0732">Signal</keyword>
<dbReference type="Pfam" id="PF13416">
    <property type="entry name" value="SBP_bac_8"/>
    <property type="match status" value="1"/>
</dbReference>
<gene>
    <name evidence="3" type="ORF">CO661_32985</name>
</gene>
<dbReference type="InterPro" id="IPR006059">
    <property type="entry name" value="SBP"/>
</dbReference>
<name>A0A2A6LNH6_RHIFR</name>
<keyword evidence="2" id="KW-0574">Periplasm</keyword>
<dbReference type="Gene3D" id="3.40.190.10">
    <property type="entry name" value="Periplasmic binding protein-like II"/>
    <property type="match status" value="2"/>
</dbReference>
<dbReference type="PANTHER" id="PTHR30222:SF2">
    <property type="entry name" value="ABC TRANSPORTER SUBSTRATE-BINDING PROTEIN"/>
    <property type="match status" value="1"/>
</dbReference>
<sequence>MKIVTAPVENAALLTSIKVGQPIADTTYISGGEIPSWVAKGFVDKIDYSFFSKETLAGIPEEARTEYAFRSHTYSVVPTYSTKKYPEGTKHPENWVDIYDVVKFPGKRALPNCGNILHGALLEGALMGDGVPPEKLYPLDLDRAFAKVKEIAPNVGRWWGWDAGGLAPQALIDGEADMGSAWNGRIINLRKEGAPVALSWDQSLLQHDDWVIVKNSPNKENAAKFLAYIARPEAQAAFAEAIPYGVPNRDAYKLLPKELVENLPGAPGVAEKQVTQNYDWWEETRADGRTNLDYAIERCHEVLAQ</sequence>
<dbReference type="Proteomes" id="UP000220353">
    <property type="component" value="Unassembled WGS sequence"/>
</dbReference>
<evidence type="ECO:0000256" key="2">
    <source>
        <dbReference type="ARBA" id="ARBA00022764"/>
    </source>
</evidence>
<protein>
    <submittedName>
        <fullName evidence="3">ABC transporter substrate-binding protein</fullName>
    </submittedName>
</protein>
<dbReference type="CDD" id="cd13589">
    <property type="entry name" value="PBP2_polyamine_RpCGA009"/>
    <property type="match status" value="1"/>
</dbReference>
<dbReference type="AlphaFoldDB" id="A0A2A6LNH6"/>
<evidence type="ECO:0000256" key="1">
    <source>
        <dbReference type="ARBA" id="ARBA00022729"/>
    </source>
</evidence>
<organism evidence="3 4">
    <name type="scientific">Rhizobium fredii</name>
    <name type="common">Sinorhizobium fredii</name>
    <dbReference type="NCBI Taxonomy" id="380"/>
    <lineage>
        <taxon>Bacteria</taxon>
        <taxon>Pseudomonadati</taxon>
        <taxon>Pseudomonadota</taxon>
        <taxon>Alphaproteobacteria</taxon>
        <taxon>Hyphomicrobiales</taxon>
        <taxon>Rhizobiaceae</taxon>
        <taxon>Sinorhizobium/Ensifer group</taxon>
        <taxon>Sinorhizobium</taxon>
    </lineage>
</organism>
<dbReference type="PANTHER" id="PTHR30222">
    <property type="entry name" value="SPERMIDINE/PUTRESCINE-BINDING PERIPLASMIC PROTEIN"/>
    <property type="match status" value="1"/>
</dbReference>
<comment type="caution">
    <text evidence="3">The sequence shown here is derived from an EMBL/GenBank/DDBJ whole genome shotgun (WGS) entry which is preliminary data.</text>
</comment>
<reference evidence="3 4" key="1">
    <citation type="submission" date="2017-09" db="EMBL/GenBank/DDBJ databases">
        <title>Comparative genomics of rhizobia isolated from Phaseolus vulgaris in China.</title>
        <authorList>
            <person name="Tong W."/>
        </authorList>
    </citation>
    <scope>NUCLEOTIDE SEQUENCE [LARGE SCALE GENOMIC DNA]</scope>
    <source>
        <strain evidence="3 4">PCH1</strain>
    </source>
</reference>
<dbReference type="SUPFAM" id="SSF53850">
    <property type="entry name" value="Periplasmic binding protein-like II"/>
    <property type="match status" value="1"/>
</dbReference>
<evidence type="ECO:0000313" key="4">
    <source>
        <dbReference type="Proteomes" id="UP000220353"/>
    </source>
</evidence>
<evidence type="ECO:0000313" key="3">
    <source>
        <dbReference type="EMBL" id="PDT43806.1"/>
    </source>
</evidence>